<evidence type="ECO:0000313" key="2">
    <source>
        <dbReference type="EMBL" id="URN15122.1"/>
    </source>
</evidence>
<evidence type="ECO:0000313" key="3">
    <source>
        <dbReference type="Proteomes" id="UP001056383"/>
    </source>
</evidence>
<keyword evidence="1" id="KW-0732">Signal</keyword>
<feature type="signal peptide" evidence="1">
    <location>
        <begin position="1"/>
        <end position="21"/>
    </location>
</feature>
<reference evidence="2" key="1">
    <citation type="submission" date="2022-04" db="EMBL/GenBank/DDBJ databases">
        <title>Systematic whole-genome sequencing reveals an unexpected diversity among actinomycetoma pathogens and provides insights into their antibacterial susceptibilities.</title>
        <authorList>
            <person name="Watson A.K."/>
            <person name="Kepplinger B."/>
            <person name="Bakhiet S.M."/>
            <person name="Mhmoud N.A."/>
            <person name="Chapman J."/>
            <person name="Allenby N."/>
            <person name="Mickiewicz K."/>
            <person name="Goodfellow M."/>
            <person name="Fahal A.H."/>
            <person name="Errington J."/>
        </authorList>
    </citation>
    <scope>NUCLEOTIDE SEQUENCE</scope>
    <source>
        <strain evidence="2">SD 504</strain>
    </source>
</reference>
<dbReference type="RefSeq" id="WP_158684353.1">
    <property type="nucleotide sequence ID" value="NZ_CP095474.1"/>
</dbReference>
<keyword evidence="3" id="KW-1185">Reference proteome</keyword>
<feature type="chain" id="PRO_5045778908" evidence="1">
    <location>
        <begin position="22"/>
        <end position="101"/>
    </location>
</feature>
<organism evidence="2 3">
    <name type="scientific">Streptomyces sudanensis</name>
    <dbReference type="NCBI Taxonomy" id="436397"/>
    <lineage>
        <taxon>Bacteria</taxon>
        <taxon>Bacillati</taxon>
        <taxon>Actinomycetota</taxon>
        <taxon>Actinomycetes</taxon>
        <taxon>Kitasatosporales</taxon>
        <taxon>Streptomycetaceae</taxon>
        <taxon>Streptomyces</taxon>
    </lineage>
</organism>
<name>A0ABY4TE95_9ACTN</name>
<gene>
    <name evidence="2" type="ORF">MW084_03270</name>
</gene>
<dbReference type="Proteomes" id="UP001056383">
    <property type="component" value="Chromosome"/>
</dbReference>
<proteinExistence type="predicted"/>
<accession>A0ABY4TE95</accession>
<protein>
    <submittedName>
        <fullName evidence="2">Uncharacterized protein</fullName>
    </submittedName>
</protein>
<dbReference type="EMBL" id="CP095474">
    <property type="protein sequence ID" value="URN15122.1"/>
    <property type="molecule type" value="Genomic_DNA"/>
</dbReference>
<sequence>MAVRKRIVVLATLLGALCGSAVTVGATLVMSEDDVVSVESHTTEPPVREDYIRQWEAALARSGKKLPADIDQMTDREIFEAMWSESRKYIVPERPPTVLVD</sequence>
<evidence type="ECO:0000256" key="1">
    <source>
        <dbReference type="SAM" id="SignalP"/>
    </source>
</evidence>